<organism evidence="4 5">
    <name type="scientific">Georgenia thermotolerans</name>
    <dbReference type="NCBI Taxonomy" id="527326"/>
    <lineage>
        <taxon>Bacteria</taxon>
        <taxon>Bacillati</taxon>
        <taxon>Actinomycetota</taxon>
        <taxon>Actinomycetes</taxon>
        <taxon>Micrococcales</taxon>
        <taxon>Bogoriellaceae</taxon>
        <taxon>Georgenia</taxon>
    </lineage>
</organism>
<comment type="similarity">
    <text evidence="2">Belongs to the tRNA methyltransferase O family.</text>
</comment>
<accession>A0A7J5UPE0</accession>
<evidence type="ECO:0000259" key="3">
    <source>
        <dbReference type="PROSITE" id="PS51668"/>
    </source>
</evidence>
<dbReference type="InterPro" id="IPR036413">
    <property type="entry name" value="YaeB-like_sf"/>
</dbReference>
<dbReference type="GO" id="GO:0008168">
    <property type="term" value="F:methyltransferase activity"/>
    <property type="evidence" value="ECO:0007669"/>
    <property type="project" value="UniProtKB-KW"/>
</dbReference>
<dbReference type="InterPro" id="IPR036414">
    <property type="entry name" value="YaeB_N_sf"/>
</dbReference>
<dbReference type="OrthoDB" id="9804309at2"/>
<evidence type="ECO:0000256" key="2">
    <source>
        <dbReference type="ARBA" id="ARBA00033753"/>
    </source>
</evidence>
<dbReference type="RefSeq" id="WP_152203357.1">
    <property type="nucleotide sequence ID" value="NZ_VUKF01000026.1"/>
</dbReference>
<protein>
    <submittedName>
        <fullName evidence="4">tRNA (N6-threonylcarbamoyladenosine(37)-N6)-methyltransferase TrmO</fullName>
    </submittedName>
</protein>
<comment type="caution">
    <text evidence="4">The sequence shown here is derived from an EMBL/GenBank/DDBJ whole genome shotgun (WGS) entry which is preliminary data.</text>
</comment>
<dbReference type="Gene3D" id="2.40.30.70">
    <property type="entry name" value="YaeB-like"/>
    <property type="match status" value="1"/>
</dbReference>
<dbReference type="CDD" id="cd09281">
    <property type="entry name" value="UPF0066"/>
    <property type="match status" value="1"/>
</dbReference>
<reference evidence="4 5" key="1">
    <citation type="submission" date="2019-10" db="EMBL/GenBank/DDBJ databases">
        <title>Georgenia wutianyii sp. nov. and Georgenia yuyongxinii sp. nov. isolated from plateau pika (Ochotona curzoniae) in the Qinghai-Tibet plateau of China.</title>
        <authorList>
            <person name="Tian Z."/>
        </authorList>
    </citation>
    <scope>NUCLEOTIDE SEQUENCE [LARGE SCALE GENOMIC DNA]</scope>
    <source>
        <strain evidence="4 5">DSM 21501</strain>
    </source>
</reference>
<keyword evidence="4" id="KW-0808">Transferase</keyword>
<dbReference type="PANTHER" id="PTHR12818:SF0">
    <property type="entry name" value="TRNA (ADENINE(37)-N6)-METHYLTRANSFERASE"/>
    <property type="match status" value="1"/>
</dbReference>
<dbReference type="Proteomes" id="UP000451860">
    <property type="component" value="Unassembled WGS sequence"/>
</dbReference>
<gene>
    <name evidence="4" type="ORF">GB883_11490</name>
</gene>
<dbReference type="InterPro" id="IPR040372">
    <property type="entry name" value="YaeB-like"/>
</dbReference>
<dbReference type="GO" id="GO:0032259">
    <property type="term" value="P:methylation"/>
    <property type="evidence" value="ECO:0007669"/>
    <property type="project" value="UniProtKB-KW"/>
</dbReference>
<dbReference type="EMBL" id="WHJE01000048">
    <property type="protein sequence ID" value="KAE8763974.1"/>
    <property type="molecule type" value="Genomic_DNA"/>
</dbReference>
<evidence type="ECO:0000313" key="4">
    <source>
        <dbReference type="EMBL" id="KAE8763974.1"/>
    </source>
</evidence>
<keyword evidence="5" id="KW-1185">Reference proteome</keyword>
<evidence type="ECO:0000313" key="5">
    <source>
        <dbReference type="Proteomes" id="UP000451860"/>
    </source>
</evidence>
<keyword evidence="4" id="KW-0489">Methyltransferase</keyword>
<keyword evidence="1" id="KW-0949">S-adenosyl-L-methionine</keyword>
<feature type="domain" description="TsaA-like" evidence="3">
    <location>
        <begin position="5"/>
        <end position="138"/>
    </location>
</feature>
<dbReference type="SUPFAM" id="SSF118196">
    <property type="entry name" value="YaeB-like"/>
    <property type="match status" value="1"/>
</dbReference>
<dbReference type="Pfam" id="PF01980">
    <property type="entry name" value="TrmO_N"/>
    <property type="match status" value="1"/>
</dbReference>
<evidence type="ECO:0000256" key="1">
    <source>
        <dbReference type="ARBA" id="ARBA00022691"/>
    </source>
</evidence>
<sequence length="154" mass="16845">MTIELTPVGRVRSARAEVLDDDWDAVEAAIELDAAQFGPDALAQIEAFSHLEVVFLFDRVPAGRVERGARRPRGNPAWPEVGIFAQRGKNRPNRLGVTVCALEGVDGLTLRVRGLDAVDGTPVLDIKPWMAEFGPRGPVRQPSWATELMAGYWG</sequence>
<dbReference type="AlphaFoldDB" id="A0A7J5UPE0"/>
<dbReference type="InterPro" id="IPR023370">
    <property type="entry name" value="TrmO-like_N"/>
</dbReference>
<name>A0A7J5UPE0_9MICO</name>
<dbReference type="PANTHER" id="PTHR12818">
    <property type="entry name" value="TRNA (ADENINE(37)-N6)-METHYLTRANSFERASE"/>
    <property type="match status" value="1"/>
</dbReference>
<proteinExistence type="inferred from homology"/>
<dbReference type="PROSITE" id="PS51668">
    <property type="entry name" value="TSAA_2"/>
    <property type="match status" value="1"/>
</dbReference>